<keyword evidence="4" id="KW-0804">Transcription</keyword>
<keyword evidence="3" id="KW-0238">DNA-binding</keyword>
<evidence type="ECO:0000256" key="4">
    <source>
        <dbReference type="ARBA" id="ARBA00023163"/>
    </source>
</evidence>
<reference evidence="6 7" key="1">
    <citation type="submission" date="2018-07" db="EMBL/GenBank/DDBJ databases">
        <title>Mechanisms of high-level aminoglycoside resistance among Gram-negative pathogens in Brazil.</title>
        <authorList>
            <person name="Ballaben A.S."/>
            <person name="Darini A.L.C."/>
            <person name="Doi Y."/>
        </authorList>
    </citation>
    <scope>NUCLEOTIDE SEQUENCE [LARGE SCALE GENOMIC DNA]</scope>
    <source>
        <strain evidence="6 7">B2-305</strain>
    </source>
</reference>
<dbReference type="InterPro" id="IPR036388">
    <property type="entry name" value="WH-like_DNA-bd_sf"/>
</dbReference>
<feature type="non-terminal residue" evidence="6">
    <location>
        <position position="1"/>
    </location>
</feature>
<dbReference type="Pfam" id="PF03466">
    <property type="entry name" value="LysR_substrate"/>
    <property type="match status" value="1"/>
</dbReference>
<evidence type="ECO:0000313" key="6">
    <source>
        <dbReference type="EMBL" id="RCI71991.1"/>
    </source>
</evidence>
<dbReference type="PROSITE" id="PS50931">
    <property type="entry name" value="HTH_LYSR"/>
    <property type="match status" value="1"/>
</dbReference>
<name>A0A367M467_PSEAI</name>
<feature type="domain" description="HTH lysR-type" evidence="5">
    <location>
        <begin position="1"/>
        <end position="17"/>
    </location>
</feature>
<proteinExistence type="inferred from homology"/>
<evidence type="ECO:0000256" key="2">
    <source>
        <dbReference type="ARBA" id="ARBA00023015"/>
    </source>
</evidence>
<sequence length="261" mass="28891">LLGVELFERLPRGMRATPFGETLIYYSRMIFAELSGMREELVALESGNLGRVTVGAIPALASSLLTRTIATLKQSHPRLSMSIQVDTSDVLVQALQQDQLDVVLGRIPSGARTDDLVFDSLGEEELCVVVGAQNPLSQARKLDWGELQELTWVLQQHPSPMRGIVNQAFHNARIDLPSSIVETTSIMTLLSLLQQTDMIGITPRSVIEDYPGKHLLAILPIQLEPRLPPYGLITRRNRVHSSAMQTFMASVHAEQARHLAK</sequence>
<evidence type="ECO:0000256" key="3">
    <source>
        <dbReference type="ARBA" id="ARBA00023125"/>
    </source>
</evidence>
<dbReference type="PANTHER" id="PTHR30419:SF8">
    <property type="entry name" value="NITROGEN ASSIMILATION TRANSCRIPTIONAL ACTIVATOR-RELATED"/>
    <property type="match status" value="1"/>
</dbReference>
<dbReference type="Proteomes" id="UP000253594">
    <property type="component" value="Unassembled WGS sequence"/>
</dbReference>
<dbReference type="PANTHER" id="PTHR30419">
    <property type="entry name" value="HTH-TYPE TRANSCRIPTIONAL REGULATOR YBHD"/>
    <property type="match status" value="1"/>
</dbReference>
<dbReference type="InterPro" id="IPR005119">
    <property type="entry name" value="LysR_subst-bd"/>
</dbReference>
<dbReference type="InterPro" id="IPR036390">
    <property type="entry name" value="WH_DNA-bd_sf"/>
</dbReference>
<comment type="caution">
    <text evidence="6">The sequence shown here is derived from an EMBL/GenBank/DDBJ whole genome shotgun (WGS) entry which is preliminary data.</text>
</comment>
<gene>
    <name evidence="6" type="ORF">DT376_26140</name>
</gene>
<accession>A0A367M467</accession>
<dbReference type="GO" id="GO:0005829">
    <property type="term" value="C:cytosol"/>
    <property type="evidence" value="ECO:0007669"/>
    <property type="project" value="TreeGrafter"/>
</dbReference>
<dbReference type="EMBL" id="QORE01001134">
    <property type="protein sequence ID" value="RCI71991.1"/>
    <property type="molecule type" value="Genomic_DNA"/>
</dbReference>
<dbReference type="RefSeq" id="WP_033983947.1">
    <property type="nucleotide sequence ID" value="NZ_JTSQ01000052.1"/>
</dbReference>
<dbReference type="GO" id="GO:0003700">
    <property type="term" value="F:DNA-binding transcription factor activity"/>
    <property type="evidence" value="ECO:0007669"/>
    <property type="project" value="InterPro"/>
</dbReference>
<dbReference type="InterPro" id="IPR000847">
    <property type="entry name" value="LysR_HTH_N"/>
</dbReference>
<dbReference type="AlphaFoldDB" id="A0A367M467"/>
<dbReference type="GO" id="GO:0003677">
    <property type="term" value="F:DNA binding"/>
    <property type="evidence" value="ECO:0007669"/>
    <property type="project" value="UniProtKB-KW"/>
</dbReference>
<organism evidence="6 7">
    <name type="scientific">Pseudomonas aeruginosa</name>
    <dbReference type="NCBI Taxonomy" id="287"/>
    <lineage>
        <taxon>Bacteria</taxon>
        <taxon>Pseudomonadati</taxon>
        <taxon>Pseudomonadota</taxon>
        <taxon>Gammaproteobacteria</taxon>
        <taxon>Pseudomonadales</taxon>
        <taxon>Pseudomonadaceae</taxon>
        <taxon>Pseudomonas</taxon>
    </lineage>
</organism>
<keyword evidence="2" id="KW-0805">Transcription regulation</keyword>
<evidence type="ECO:0000259" key="5">
    <source>
        <dbReference type="PROSITE" id="PS50931"/>
    </source>
</evidence>
<evidence type="ECO:0000256" key="1">
    <source>
        <dbReference type="ARBA" id="ARBA00009437"/>
    </source>
</evidence>
<dbReference type="SUPFAM" id="SSF53850">
    <property type="entry name" value="Periplasmic binding protein-like II"/>
    <property type="match status" value="1"/>
</dbReference>
<dbReference type="FunFam" id="3.40.190.290:FF:000036">
    <property type="entry name" value="LysR family transcriptional regulator"/>
    <property type="match status" value="1"/>
</dbReference>
<dbReference type="SUPFAM" id="SSF46785">
    <property type="entry name" value="Winged helix' DNA-binding domain"/>
    <property type="match status" value="1"/>
</dbReference>
<protein>
    <submittedName>
        <fullName evidence="6">LysR family transcriptional regulator</fullName>
    </submittedName>
</protein>
<dbReference type="Gene3D" id="1.10.10.10">
    <property type="entry name" value="Winged helix-like DNA-binding domain superfamily/Winged helix DNA-binding domain"/>
    <property type="match status" value="1"/>
</dbReference>
<evidence type="ECO:0000313" key="7">
    <source>
        <dbReference type="Proteomes" id="UP000253594"/>
    </source>
</evidence>
<dbReference type="Gene3D" id="3.40.190.290">
    <property type="match status" value="1"/>
</dbReference>
<comment type="similarity">
    <text evidence="1">Belongs to the LysR transcriptional regulatory family.</text>
</comment>
<dbReference type="InterPro" id="IPR050950">
    <property type="entry name" value="HTH-type_LysR_regulators"/>
</dbReference>